<evidence type="ECO:0000256" key="3">
    <source>
        <dbReference type="ARBA" id="ARBA00022723"/>
    </source>
</evidence>
<dbReference type="SMART" id="SM00032">
    <property type="entry name" value="CCP"/>
    <property type="match status" value="7"/>
</dbReference>
<dbReference type="PANTHER" id="PTHR19134">
    <property type="entry name" value="RECEPTOR-TYPE TYROSINE-PROTEIN PHOSPHATASE"/>
    <property type="match status" value="1"/>
</dbReference>
<evidence type="ECO:0000256" key="6">
    <source>
        <dbReference type="ARBA" id="ARBA00022912"/>
    </source>
</evidence>
<feature type="domain" description="Tyrosine specific protein phosphatases" evidence="11">
    <location>
        <begin position="1304"/>
        <end position="1375"/>
    </location>
</feature>
<dbReference type="InterPro" id="IPR016130">
    <property type="entry name" value="Tyr_Pase_AS"/>
</dbReference>
<feature type="domain" description="Tyrosine-protein phosphatase" evidence="10">
    <location>
        <begin position="816"/>
        <end position="1098"/>
    </location>
</feature>
<organism evidence="13 14">
    <name type="scientific">Mya arenaria</name>
    <name type="common">Soft-shell clam</name>
    <dbReference type="NCBI Taxonomy" id="6604"/>
    <lineage>
        <taxon>Eukaryota</taxon>
        <taxon>Metazoa</taxon>
        <taxon>Spiralia</taxon>
        <taxon>Lophotrochozoa</taxon>
        <taxon>Mollusca</taxon>
        <taxon>Bivalvia</taxon>
        <taxon>Autobranchia</taxon>
        <taxon>Heteroconchia</taxon>
        <taxon>Euheterodonta</taxon>
        <taxon>Imparidentia</taxon>
        <taxon>Neoheterodontei</taxon>
        <taxon>Myida</taxon>
        <taxon>Myoidea</taxon>
        <taxon>Myidae</taxon>
        <taxon>Mya</taxon>
    </lineage>
</organism>
<feature type="domain" description="Sushi" evidence="12">
    <location>
        <begin position="305"/>
        <end position="368"/>
    </location>
</feature>
<feature type="domain" description="Sushi" evidence="12">
    <location>
        <begin position="369"/>
        <end position="434"/>
    </location>
</feature>
<feature type="non-terminal residue" evidence="13">
    <location>
        <position position="1"/>
    </location>
</feature>
<dbReference type="EC" id="3.1.3.48" evidence="2"/>
<dbReference type="CDD" id="cd00033">
    <property type="entry name" value="CCP"/>
    <property type="match status" value="5"/>
</dbReference>
<keyword evidence="3" id="KW-0479">Metal-binding</keyword>
<comment type="similarity">
    <text evidence="1">Belongs to the protein-tyrosine phosphatase family.</text>
</comment>
<dbReference type="SMART" id="SM00194">
    <property type="entry name" value="PTPc"/>
    <property type="match status" value="2"/>
</dbReference>
<evidence type="ECO:0000256" key="8">
    <source>
        <dbReference type="PROSITE-ProRule" id="PRU00302"/>
    </source>
</evidence>
<feature type="domain" description="Sushi" evidence="12">
    <location>
        <begin position="627"/>
        <end position="687"/>
    </location>
</feature>
<dbReference type="InterPro" id="IPR000436">
    <property type="entry name" value="Sushi_SCR_CCP_dom"/>
</dbReference>
<dbReference type="InterPro" id="IPR003595">
    <property type="entry name" value="Tyr_Pase_cat"/>
</dbReference>
<dbReference type="Gene3D" id="2.10.70.10">
    <property type="entry name" value="Complement Module, domain 1"/>
    <property type="match status" value="6"/>
</dbReference>
<keyword evidence="6" id="KW-0904">Protein phosphatase</keyword>
<feature type="domain" description="Tyrosine-protein phosphatase" evidence="10">
    <location>
        <begin position="1130"/>
        <end position="1375"/>
    </location>
</feature>
<keyword evidence="9" id="KW-0472">Membrane</keyword>
<dbReference type="EMBL" id="CP111024">
    <property type="protein sequence ID" value="WAR24575.1"/>
    <property type="molecule type" value="Genomic_DNA"/>
</dbReference>
<dbReference type="InterPro" id="IPR050348">
    <property type="entry name" value="Protein-Tyr_Phosphatase"/>
</dbReference>
<dbReference type="PROSITE" id="PS50923">
    <property type="entry name" value="SUSHI"/>
    <property type="match status" value="6"/>
</dbReference>
<accession>A0ABY7FQT6</accession>
<protein>
    <recommendedName>
        <fullName evidence="2">protein-tyrosine-phosphatase</fullName>
        <ecNumber evidence="2">3.1.3.48</ecNumber>
    </recommendedName>
</protein>
<feature type="disulfide bond" evidence="8">
    <location>
        <begin position="535"/>
        <end position="562"/>
    </location>
</feature>
<evidence type="ECO:0000259" key="10">
    <source>
        <dbReference type="PROSITE" id="PS50055"/>
    </source>
</evidence>
<name>A0ABY7FQT6_MYAAR</name>
<evidence type="ECO:0000256" key="1">
    <source>
        <dbReference type="ARBA" id="ARBA00009580"/>
    </source>
</evidence>
<keyword evidence="7 8" id="KW-1015">Disulfide bond</keyword>
<dbReference type="PROSITE" id="PS50056">
    <property type="entry name" value="TYR_PHOSPHATASE_2"/>
    <property type="match status" value="2"/>
</dbReference>
<feature type="disulfide bond" evidence="8">
    <location>
        <begin position="339"/>
        <end position="366"/>
    </location>
</feature>
<evidence type="ECO:0000256" key="7">
    <source>
        <dbReference type="ARBA" id="ARBA00023157"/>
    </source>
</evidence>
<evidence type="ECO:0000256" key="2">
    <source>
        <dbReference type="ARBA" id="ARBA00013064"/>
    </source>
</evidence>
<feature type="transmembrane region" description="Helical" evidence="9">
    <location>
        <begin position="695"/>
        <end position="716"/>
    </location>
</feature>
<feature type="domain" description="Sushi" evidence="12">
    <location>
        <begin position="180"/>
        <end position="235"/>
    </location>
</feature>
<feature type="domain" description="Sushi" evidence="12">
    <location>
        <begin position="499"/>
        <end position="564"/>
    </location>
</feature>
<dbReference type="PRINTS" id="PR00700">
    <property type="entry name" value="PRTYPHPHTASE"/>
</dbReference>
<keyword evidence="9" id="KW-0812">Transmembrane</keyword>
<dbReference type="PANTHER" id="PTHR19134:SF562">
    <property type="entry name" value="PROTEIN-TYROSINE-PHOSPHATASE"/>
    <property type="match status" value="1"/>
</dbReference>
<dbReference type="Proteomes" id="UP001164746">
    <property type="component" value="Chromosome 13"/>
</dbReference>
<evidence type="ECO:0000259" key="11">
    <source>
        <dbReference type="PROSITE" id="PS50056"/>
    </source>
</evidence>
<keyword evidence="8" id="KW-0768">Sushi</keyword>
<dbReference type="PROSITE" id="PS00383">
    <property type="entry name" value="TYR_PHOSPHATASE_1"/>
    <property type="match status" value="2"/>
</dbReference>
<dbReference type="SUPFAM" id="SSF57535">
    <property type="entry name" value="Complement control module/SCR domain"/>
    <property type="match status" value="7"/>
</dbReference>
<evidence type="ECO:0000313" key="13">
    <source>
        <dbReference type="EMBL" id="WAR24575.1"/>
    </source>
</evidence>
<evidence type="ECO:0000313" key="14">
    <source>
        <dbReference type="Proteomes" id="UP001164746"/>
    </source>
</evidence>
<feature type="disulfide bond" evidence="8">
    <location>
        <begin position="469"/>
        <end position="496"/>
    </location>
</feature>
<keyword evidence="14" id="KW-1185">Reference proteome</keyword>
<dbReference type="Gene3D" id="2.60.120.260">
    <property type="entry name" value="Galactose-binding domain-like"/>
    <property type="match status" value="1"/>
</dbReference>
<feature type="domain" description="Tyrosine specific protein phosphatases" evidence="11">
    <location>
        <begin position="1018"/>
        <end position="1089"/>
    </location>
</feature>
<dbReference type="InterPro" id="IPR000387">
    <property type="entry name" value="Tyr_Pase_dom"/>
</dbReference>
<dbReference type="InterPro" id="IPR008979">
    <property type="entry name" value="Galactose-bd-like_sf"/>
</dbReference>
<dbReference type="SUPFAM" id="SSF52799">
    <property type="entry name" value="(Phosphotyrosine protein) phosphatases II"/>
    <property type="match status" value="2"/>
</dbReference>
<evidence type="ECO:0000256" key="5">
    <source>
        <dbReference type="ARBA" id="ARBA00022837"/>
    </source>
</evidence>
<keyword evidence="9" id="KW-1133">Transmembrane helix</keyword>
<proteinExistence type="inferred from homology"/>
<dbReference type="InterPro" id="IPR000242">
    <property type="entry name" value="PTP_cat"/>
</dbReference>
<keyword evidence="4" id="KW-0378">Hydrolase</keyword>
<keyword evidence="5" id="KW-0106">Calcium</keyword>
<reference evidence="13" key="1">
    <citation type="submission" date="2022-11" db="EMBL/GenBank/DDBJ databases">
        <title>Centuries of genome instability and evolution in soft-shell clam transmissible cancer (bioRxiv).</title>
        <authorList>
            <person name="Hart S.F.M."/>
            <person name="Yonemitsu M.A."/>
            <person name="Giersch R.M."/>
            <person name="Beal B.F."/>
            <person name="Arriagada G."/>
            <person name="Davis B.W."/>
            <person name="Ostrander E.A."/>
            <person name="Goff S.P."/>
            <person name="Metzger M.J."/>
        </authorList>
    </citation>
    <scope>NUCLEOTIDE SEQUENCE</scope>
    <source>
        <strain evidence="13">MELC-2E11</strain>
        <tissue evidence="13">Siphon/mantle</tissue>
    </source>
</reference>
<dbReference type="SMART" id="SM00607">
    <property type="entry name" value="FTP"/>
    <property type="match status" value="1"/>
</dbReference>
<dbReference type="Gene3D" id="3.90.190.10">
    <property type="entry name" value="Protein tyrosine phosphatase superfamily"/>
    <property type="match status" value="2"/>
</dbReference>
<sequence length="1375" mass="155773">MYGKCKQAAYRRLCVRKNQLGIIQCRRVNVALGKPTRQFPDTFEGQQASLAVDGNITNSPQSAPCAHTTKPSYGNYAFWNVDLQGTYNISGIRIYNRDNAVRERLYGLMILTYLKGHPKTVFQDNETHISNCTDYHDQNDKPLVCKDTIDVTLQPPVLATEVRLQTRNYLTLCEVQIIAVACTHPNVSHGRTNTTAKSLPGTTIHIQCDAGYLTNTTTSTCTEQGTWNPEPICDKGCNVPDPFPHGKYTISSQETLVTGSVVAVGFEVIGMCVQGYTSENTNEYVRRKCADDQSWNGSVLTCIAKQCPYPSLPHGFYYYEHKQYYSGSKPFGSVIIPYCEDGYYLATNGSRECMADETWSGDDPECKPITCQQRPQSFPNGYLIPREQQLIHHPYQYGFTFVSQCEIGFKLVNGGNRTCSAVDQWNGSTAECEKVSCNVTVLEKGFYTFGSQKHVSNTISYGLSLSPKCEKGYRLSNSDNRTCKENSELSGDSPLCDIVRCNSFGPLPDGSLRLKNNTLTISKAFDYGTTILSDCDTGFELRDSAERTCVENGSWSGMTPICEKVRCTNQTILEDLFQRNTNESLFGDKFIAVYNSEHFNLVNGSLDVECSADGRLRWAAQQPYLAPICKVPKNGHFSADTRECLFDDTCKIGQTIIFECRNDFQTLQTNSTCLPNHTWSSVPICTPLSQSNNGAIIGGSAAVVVIAIVIAVLLFLHKRKIHKSLTRTRYEMADEPEEELNAYTEINETQKTDRKKVTADYSYASYTRDVHGYEEATNPSDQSYYSFVSCTKMPETAIKEKDFYDVVLGSEHGVTMKKQFQDFPKGLTEDYNAALKLQNRPKNRYKQIYPYNDTRVILPTDERHSDYINASFIHGYNKTRAFIASQGKLRAKQHPVNRVINKQTLNEQRSSRSFVVGPTNDMLVDFWRMVWYLGCGKIVMLTNLKEDKKMKCVQYWPGEGCIEYEDFLIKNRGTEYFSDFVIRKLSIQKTHGEERKLFHFHFTAWPDKKVPRYASSLVNFRHKVETTIVKGNGPVVVHCSAGVGRTGTFIALNVLSEQANTMGYVDPVGCVNTLRRQRVDMVQTSEQYSFLHMALLETLMLSTSALPASRFLRAYEELLVFDKTHRCREIDVKFSRMEKMSPVSDECQYVSAKEVRNRNRNRYSNILPVADHMPHLTPSGKRSEPDYINAVFLPGYKKKGAFIVTQTPLEATKTDFWRLVAEHNVHTVVMMNNRSVMEEGEIYWPENKNPERYGNMTVAKTGEENESGLRKITLDLKQFRKTRKLQQIQFEGWPDDSALPTSPKNVINLLEAVQYWQHQSGNNPVLVHCMNGADRSGLLCVASAVLERMKVEQDVAITQVIKEMRNYREQIIPSV</sequence>
<dbReference type="Pfam" id="PF22633">
    <property type="entry name" value="F5_F8_type_C_2"/>
    <property type="match status" value="1"/>
</dbReference>
<dbReference type="InterPro" id="IPR006585">
    <property type="entry name" value="FTP1"/>
</dbReference>
<dbReference type="Pfam" id="PF00084">
    <property type="entry name" value="Sushi"/>
    <property type="match status" value="6"/>
</dbReference>
<feature type="domain" description="Sushi" evidence="12">
    <location>
        <begin position="435"/>
        <end position="498"/>
    </location>
</feature>
<evidence type="ECO:0000256" key="4">
    <source>
        <dbReference type="ARBA" id="ARBA00022801"/>
    </source>
</evidence>
<dbReference type="InterPro" id="IPR029021">
    <property type="entry name" value="Prot-tyrosine_phosphatase-like"/>
</dbReference>
<evidence type="ECO:0000256" key="9">
    <source>
        <dbReference type="SAM" id="Phobius"/>
    </source>
</evidence>
<dbReference type="Pfam" id="PF00102">
    <property type="entry name" value="Y_phosphatase"/>
    <property type="match status" value="2"/>
</dbReference>
<dbReference type="InterPro" id="IPR035976">
    <property type="entry name" value="Sushi/SCR/CCP_sf"/>
</dbReference>
<dbReference type="SUPFAM" id="SSF49785">
    <property type="entry name" value="Galactose-binding domain-like"/>
    <property type="match status" value="1"/>
</dbReference>
<gene>
    <name evidence="13" type="ORF">MAR_038244</name>
</gene>
<evidence type="ECO:0000259" key="12">
    <source>
        <dbReference type="PROSITE" id="PS50923"/>
    </source>
</evidence>
<comment type="caution">
    <text evidence="8">Lacks conserved residue(s) required for the propagation of feature annotation.</text>
</comment>
<feature type="disulfide bond" evidence="8">
    <location>
        <begin position="405"/>
        <end position="432"/>
    </location>
</feature>
<dbReference type="PROSITE" id="PS50055">
    <property type="entry name" value="TYR_PHOSPHATASE_PTP"/>
    <property type="match status" value="2"/>
</dbReference>
<dbReference type="CDD" id="cd00047">
    <property type="entry name" value="PTPc"/>
    <property type="match status" value="1"/>
</dbReference>
<dbReference type="SMART" id="SM00404">
    <property type="entry name" value="PTPc_motif"/>
    <property type="match status" value="2"/>
</dbReference>